<dbReference type="Proteomes" id="UP000177480">
    <property type="component" value="Unassembled WGS sequence"/>
</dbReference>
<dbReference type="GO" id="GO:0032259">
    <property type="term" value="P:methylation"/>
    <property type="evidence" value="ECO:0007669"/>
    <property type="project" value="UniProtKB-KW"/>
</dbReference>
<sequence>MEKPINILEDGYRVAVKHLHRPLIKDENLLRKVEFIARNIQNRAVVRLLLANLLAKIHNPKLDVRKPYTEIGTKDSFSGRHYDEAYISGFISKHKLPCNPTTAFLTPALRNRNIVLTPKVNLVGRPPEIYQYVLDVFDLVHKKEADPKILLWETLRQLILYRDDSQARIKSLLKNLEKTGSVPLSSEGIFLLIKQHLECRGSSRLPVLIVAAAYKTIGVYIKERVLPLTSHTAADKQTRSLGDVQITVRSDSNVVTSYEMKMKKVTMDDVNIALQKLASYGKKIDNYIFITTEEINEEVQGYCKSLYEQTGGVEFVILDCLSFLRHFLHLFHRYRLQYIEEYQKLVLLEPDSSVNKPLKEAFLALRQAAESSE</sequence>
<protein>
    <submittedName>
        <fullName evidence="1">DNA methyltransferase</fullName>
    </submittedName>
</protein>
<reference evidence="1 2" key="1">
    <citation type="journal article" date="2016" name="Nat. Commun.">
        <title>Thousands of microbial genomes shed light on interconnected biogeochemical processes in an aquifer system.</title>
        <authorList>
            <person name="Anantharaman K."/>
            <person name="Brown C.T."/>
            <person name="Hug L.A."/>
            <person name="Sharon I."/>
            <person name="Castelle C.J."/>
            <person name="Probst A.J."/>
            <person name="Thomas B.C."/>
            <person name="Singh A."/>
            <person name="Wilkins M.J."/>
            <person name="Karaoz U."/>
            <person name="Brodie E.L."/>
            <person name="Williams K.H."/>
            <person name="Hubbard S.S."/>
            <person name="Banfield J.F."/>
        </authorList>
    </citation>
    <scope>NUCLEOTIDE SEQUENCE [LARGE SCALE GENOMIC DNA]</scope>
</reference>
<keyword evidence="1" id="KW-0808">Transferase</keyword>
<dbReference type="InterPro" id="IPR019066">
    <property type="entry name" value="Restrct_endonuc_II_SacI"/>
</dbReference>
<dbReference type="Pfam" id="PF09566">
    <property type="entry name" value="RE_SacI"/>
    <property type="match status" value="1"/>
</dbReference>
<dbReference type="EMBL" id="MHNK01000013">
    <property type="protein sequence ID" value="OGZ43577.1"/>
    <property type="molecule type" value="Genomic_DNA"/>
</dbReference>
<dbReference type="STRING" id="1802114.A2719_00360"/>
<comment type="caution">
    <text evidence="1">The sequence shown here is derived from an EMBL/GenBank/DDBJ whole genome shotgun (WGS) entry which is preliminary data.</text>
</comment>
<keyword evidence="1" id="KW-0489">Methyltransferase</keyword>
<dbReference type="GO" id="GO:0008168">
    <property type="term" value="F:methyltransferase activity"/>
    <property type="evidence" value="ECO:0007669"/>
    <property type="project" value="UniProtKB-KW"/>
</dbReference>
<name>A0A1G2G0F3_9BACT</name>
<proteinExistence type="predicted"/>
<organism evidence="1 2">
    <name type="scientific">Candidatus Ryanbacteria bacterium RIFCSPHIGHO2_01_FULL_45_22</name>
    <dbReference type="NCBI Taxonomy" id="1802114"/>
    <lineage>
        <taxon>Bacteria</taxon>
        <taxon>Candidatus Ryaniibacteriota</taxon>
    </lineage>
</organism>
<evidence type="ECO:0000313" key="1">
    <source>
        <dbReference type="EMBL" id="OGZ43577.1"/>
    </source>
</evidence>
<dbReference type="AlphaFoldDB" id="A0A1G2G0F3"/>
<gene>
    <name evidence="1" type="ORF">A2719_00360</name>
</gene>
<accession>A0A1G2G0F3</accession>
<evidence type="ECO:0000313" key="2">
    <source>
        <dbReference type="Proteomes" id="UP000177480"/>
    </source>
</evidence>